<dbReference type="Gene3D" id="2.30.30.40">
    <property type="entry name" value="SH3 Domains"/>
    <property type="match status" value="1"/>
</dbReference>
<evidence type="ECO:0008006" key="4">
    <source>
        <dbReference type="Google" id="ProtNLM"/>
    </source>
</evidence>
<sequence length="284" mass="29217">MPTPPIGKSLLGNSSPHPEEPRSGVSKDAPDSSGASWSILRDAIPKGMAPQDEGSGGQTASKSLPALAAAIIASAWSVATACAQERPIEAPPGETACAIGAFVTETDPAGLNVRSGPGTGFGIVGRLPPVTLSKEIEGLSVMVEVEITAGAKGWFRIRNARDNAQLTGARERAMYGGRGWVSGQKLTVKTQSQAGRAQPSEKAAIVLGTEAGLTLDNDGLRAVGRLIGCQGKWALVEFGPLPAGDALGQRLDIAPTAQSGLPPGRFRAWLNQICAIQETSCSGF</sequence>
<dbReference type="EMBL" id="PQFZ01000013">
    <property type="protein sequence ID" value="POR48967.1"/>
    <property type="molecule type" value="Genomic_DNA"/>
</dbReference>
<accession>A0A2S4M2V2</accession>
<gene>
    <name evidence="2" type="ORF">CYD53_11398</name>
</gene>
<evidence type="ECO:0000256" key="1">
    <source>
        <dbReference type="SAM" id="MobiDB-lite"/>
    </source>
</evidence>
<keyword evidence="3" id="KW-1185">Reference proteome</keyword>
<dbReference type="Proteomes" id="UP000236919">
    <property type="component" value="Unassembled WGS sequence"/>
</dbReference>
<feature type="region of interest" description="Disordered" evidence="1">
    <location>
        <begin position="1"/>
        <end position="60"/>
    </location>
</feature>
<comment type="caution">
    <text evidence="2">The sequence shown here is derived from an EMBL/GenBank/DDBJ whole genome shotgun (WGS) entry which is preliminary data.</text>
</comment>
<proteinExistence type="predicted"/>
<reference evidence="2 3" key="1">
    <citation type="submission" date="2018-01" db="EMBL/GenBank/DDBJ databases">
        <title>Genomic Encyclopedia of Type Strains, Phase III (KMG-III): the genomes of soil and plant-associated and newly described type strains.</title>
        <authorList>
            <person name="Whitman W."/>
        </authorList>
    </citation>
    <scope>NUCLEOTIDE SEQUENCE [LARGE SCALE GENOMIC DNA]</scope>
    <source>
        <strain evidence="2 3">1131</strain>
    </source>
</reference>
<organism evidence="2 3">
    <name type="scientific">Bosea psychrotolerans</name>
    <dbReference type="NCBI Taxonomy" id="1871628"/>
    <lineage>
        <taxon>Bacteria</taxon>
        <taxon>Pseudomonadati</taxon>
        <taxon>Pseudomonadota</taxon>
        <taxon>Alphaproteobacteria</taxon>
        <taxon>Hyphomicrobiales</taxon>
        <taxon>Boseaceae</taxon>
        <taxon>Bosea</taxon>
    </lineage>
</organism>
<protein>
    <recommendedName>
        <fullName evidence="4">SH3 domain-containing protein</fullName>
    </recommendedName>
</protein>
<evidence type="ECO:0000313" key="3">
    <source>
        <dbReference type="Proteomes" id="UP000236919"/>
    </source>
</evidence>
<dbReference type="AlphaFoldDB" id="A0A2S4M2V2"/>
<name>A0A2S4M2V2_9HYPH</name>
<evidence type="ECO:0000313" key="2">
    <source>
        <dbReference type="EMBL" id="POR48967.1"/>
    </source>
</evidence>